<evidence type="ECO:0000313" key="2">
    <source>
        <dbReference type="Proteomes" id="UP000665043"/>
    </source>
</evidence>
<keyword evidence="2" id="KW-1185">Reference proteome</keyword>
<gene>
    <name evidence="1" type="ORF">ERJ70_06990</name>
</gene>
<name>A0ABX7VST6_9BACI</name>
<reference evidence="1 2" key="1">
    <citation type="submission" date="2019-12" db="EMBL/GenBank/DDBJ databases">
        <title>The whole genome sequencing of a strain isolated from a Mars analog, Dalangtan Playa.</title>
        <authorList>
            <person name="Huang T."/>
        </authorList>
    </citation>
    <scope>NUCLEOTIDE SEQUENCE [LARGE SCALE GENOMIC DNA]</scope>
    <source>
        <strain evidence="1 2">DP4-553-S</strain>
    </source>
</reference>
<dbReference type="RefSeq" id="WP_209368193.1">
    <property type="nucleotide sequence ID" value="NZ_CP046956.1"/>
</dbReference>
<organism evidence="1 2">
    <name type="scientific">Sediminibacillus dalangtanensis</name>
    <dbReference type="NCBI Taxonomy" id="2729421"/>
    <lineage>
        <taxon>Bacteria</taxon>
        <taxon>Bacillati</taxon>
        <taxon>Bacillota</taxon>
        <taxon>Bacilli</taxon>
        <taxon>Bacillales</taxon>
        <taxon>Bacillaceae</taxon>
        <taxon>Sediminibacillus</taxon>
    </lineage>
</organism>
<proteinExistence type="predicted"/>
<protein>
    <recommendedName>
        <fullName evidence="3">Lipoprotein</fullName>
    </recommendedName>
</protein>
<sequence>MQGNRSFAKCQDCRVRNEEIIIKKLIARLTIILLLLSACSESEQVIEIEDKGLSSSIFIQKVENNSSSEEMTKMVNDKQKIEDVLTMVDGLKAKKTSSEEMMDKMKSTNTYMFAFSKGEELKTGKAAPYAFYALENGTFIFPYNDFNSTHKPLITIEKHEGLVDELKQLLGIQF</sequence>
<dbReference type="Proteomes" id="UP000665043">
    <property type="component" value="Chromosome"/>
</dbReference>
<evidence type="ECO:0000313" key="1">
    <source>
        <dbReference type="EMBL" id="QTM99069.1"/>
    </source>
</evidence>
<dbReference type="EMBL" id="CP046956">
    <property type="protein sequence ID" value="QTM99069.1"/>
    <property type="molecule type" value="Genomic_DNA"/>
</dbReference>
<evidence type="ECO:0008006" key="3">
    <source>
        <dbReference type="Google" id="ProtNLM"/>
    </source>
</evidence>
<accession>A0ABX7VST6</accession>